<dbReference type="STRING" id="1216006.VA7868_01566"/>
<dbReference type="Pfam" id="PF02743">
    <property type="entry name" value="dCache_1"/>
    <property type="match status" value="1"/>
</dbReference>
<dbReference type="GO" id="GO:0005886">
    <property type="term" value="C:plasma membrane"/>
    <property type="evidence" value="ECO:0007669"/>
    <property type="project" value="UniProtKB-SubCell"/>
</dbReference>
<dbReference type="OrthoDB" id="9795078at2"/>
<dbReference type="InterPro" id="IPR004089">
    <property type="entry name" value="MCPsignal_dom"/>
</dbReference>
<feature type="transmembrane region" description="Helical" evidence="12">
    <location>
        <begin position="275"/>
        <end position="298"/>
    </location>
</feature>
<dbReference type="GO" id="GO:0006935">
    <property type="term" value="P:chemotaxis"/>
    <property type="evidence" value="ECO:0007669"/>
    <property type="project" value="UniProtKB-KW"/>
</dbReference>
<dbReference type="SUPFAM" id="SSF58104">
    <property type="entry name" value="Methyl-accepting chemotaxis protein (MCP) signaling domain"/>
    <property type="match status" value="1"/>
</dbReference>
<dbReference type="GO" id="GO:0007165">
    <property type="term" value="P:signal transduction"/>
    <property type="evidence" value="ECO:0007669"/>
    <property type="project" value="UniProtKB-KW"/>
</dbReference>
<dbReference type="SUPFAM" id="SSF103190">
    <property type="entry name" value="Sensory domain-like"/>
    <property type="match status" value="1"/>
</dbReference>
<dbReference type="Gene3D" id="3.30.450.20">
    <property type="entry name" value="PAS domain"/>
    <property type="match status" value="2"/>
</dbReference>
<evidence type="ECO:0000259" key="13">
    <source>
        <dbReference type="PROSITE" id="PS50111"/>
    </source>
</evidence>
<feature type="domain" description="Methyl-accepting transducer" evidence="13">
    <location>
        <begin position="354"/>
        <end position="590"/>
    </location>
</feature>
<keyword evidence="3" id="KW-1003">Cell membrane</keyword>
<keyword evidence="5 12" id="KW-0812">Transmembrane</keyword>
<evidence type="ECO:0000256" key="3">
    <source>
        <dbReference type="ARBA" id="ARBA00022475"/>
    </source>
</evidence>
<evidence type="ECO:0000256" key="11">
    <source>
        <dbReference type="SAM" id="Coils"/>
    </source>
</evidence>
<keyword evidence="15" id="KW-1185">Reference proteome</keyword>
<dbReference type="PROSITE" id="PS50111">
    <property type="entry name" value="CHEMOTAXIS_TRANSDUC_2"/>
    <property type="match status" value="1"/>
</dbReference>
<dbReference type="CDD" id="cd12913">
    <property type="entry name" value="PDC1_MCP_like"/>
    <property type="match status" value="1"/>
</dbReference>
<keyword evidence="8 10" id="KW-0807">Transducer</keyword>
<keyword evidence="11" id="KW-0175">Coiled coil</keyword>
<dbReference type="EMBL" id="FQXZ01000015">
    <property type="protein sequence ID" value="SHI08781.1"/>
    <property type="molecule type" value="Genomic_DNA"/>
</dbReference>
<dbReference type="FunFam" id="1.10.287.950:FF:000001">
    <property type="entry name" value="Methyl-accepting chemotaxis sensory transducer"/>
    <property type="match status" value="1"/>
</dbReference>
<dbReference type="Proteomes" id="UP000184608">
    <property type="component" value="Unassembled WGS sequence"/>
</dbReference>
<dbReference type="InterPro" id="IPR029151">
    <property type="entry name" value="Sensor-like_sf"/>
</dbReference>
<dbReference type="CDD" id="cd11386">
    <property type="entry name" value="MCP_signal"/>
    <property type="match status" value="1"/>
</dbReference>
<protein>
    <submittedName>
        <fullName evidence="14">Methyl-accepting chemotaxis protein PctC</fullName>
    </submittedName>
</protein>
<dbReference type="PRINTS" id="PR00260">
    <property type="entry name" value="CHEMTRNSDUCR"/>
</dbReference>
<comment type="subcellular location">
    <subcellularLocation>
        <location evidence="1">Cell inner membrane</location>
    </subcellularLocation>
    <subcellularLocation>
        <location evidence="2">Cell membrane</location>
        <topology evidence="2">Multi-pass membrane protein</topology>
    </subcellularLocation>
</comment>
<evidence type="ECO:0000256" key="10">
    <source>
        <dbReference type="PROSITE-ProRule" id="PRU00284"/>
    </source>
</evidence>
<feature type="coiled-coil region" evidence="11">
    <location>
        <begin position="547"/>
        <end position="574"/>
    </location>
</feature>
<evidence type="ECO:0000313" key="15">
    <source>
        <dbReference type="Proteomes" id="UP000184608"/>
    </source>
</evidence>
<dbReference type="PANTHER" id="PTHR32089">
    <property type="entry name" value="METHYL-ACCEPTING CHEMOTAXIS PROTEIN MCPB"/>
    <property type="match status" value="1"/>
</dbReference>
<dbReference type="AlphaFoldDB" id="A0A1M5Y9L6"/>
<dbReference type="Gene3D" id="1.10.287.950">
    <property type="entry name" value="Methyl-accepting chemotaxis protein"/>
    <property type="match status" value="1"/>
</dbReference>
<evidence type="ECO:0000313" key="14">
    <source>
        <dbReference type="EMBL" id="SHI08781.1"/>
    </source>
</evidence>
<comment type="similarity">
    <text evidence="9">Belongs to the methyl-accepting chemotaxis (MCP) protein family.</text>
</comment>
<dbReference type="RefSeq" id="WP_073603304.1">
    <property type="nucleotide sequence ID" value="NZ_FQXZ01000015.1"/>
</dbReference>
<organism evidence="14 15">
    <name type="scientific">Vibrio aerogenes CECT 7868</name>
    <dbReference type="NCBI Taxonomy" id="1216006"/>
    <lineage>
        <taxon>Bacteria</taxon>
        <taxon>Pseudomonadati</taxon>
        <taxon>Pseudomonadota</taxon>
        <taxon>Gammaproteobacteria</taxon>
        <taxon>Vibrionales</taxon>
        <taxon>Vibrionaceae</taxon>
        <taxon>Vibrio</taxon>
    </lineage>
</organism>
<accession>A0A1M5Y9L6</accession>
<feature type="transmembrane region" description="Helical" evidence="12">
    <location>
        <begin position="7"/>
        <end position="30"/>
    </location>
</feature>
<dbReference type="InterPro" id="IPR004090">
    <property type="entry name" value="Chemotax_Me-accpt_rcpt"/>
</dbReference>
<proteinExistence type="inferred from homology"/>
<evidence type="ECO:0000256" key="7">
    <source>
        <dbReference type="ARBA" id="ARBA00023136"/>
    </source>
</evidence>
<reference evidence="14 15" key="1">
    <citation type="submission" date="2016-11" db="EMBL/GenBank/DDBJ databases">
        <authorList>
            <person name="Jaros S."/>
            <person name="Januszkiewicz K."/>
            <person name="Wedrychowicz H."/>
        </authorList>
    </citation>
    <scope>NUCLEOTIDE SEQUENCE [LARGE SCALE GENOMIC DNA]</scope>
    <source>
        <strain evidence="14 15">CECT 7868</strain>
    </source>
</reference>
<dbReference type="SMART" id="SM00283">
    <property type="entry name" value="MA"/>
    <property type="match status" value="1"/>
</dbReference>
<keyword evidence="4" id="KW-0145">Chemotaxis</keyword>
<dbReference type="GO" id="GO:0004888">
    <property type="term" value="F:transmembrane signaling receptor activity"/>
    <property type="evidence" value="ECO:0007669"/>
    <property type="project" value="InterPro"/>
</dbReference>
<sequence>MSAKNKLLSSIGFLFLLVVFIIVTMSYLSFKNASVKNYTEKLMNNAHLISYAVEQRMERYFDVLTLSGNEINIDSRGHIDEEQLRKTLHNLESNPHILNAFFASTDGVTYRPGGRIAGFNAKDKQREWFKKALNGDQYVITAPFKAITGETVMSLSILIKRHGNIVGVLGVNITLDMITKFIQSLTDNNQLFVSKEDGYIVAASEHQYIGQNLFQIRPSYSRYRDMDGASHFYQYKGKSYYSVNAISEKLGWSVWAWDKKDNIDAASEANLMTDVYITIIAITFSLIVTYFLVVRLMYMPIGGEPKEIEAIIQRVAEGDLTFQVSDISRETGVYAAIMAMVKNLKSIIEGIYGAIDQLNHASVQMLDTTSAVKSSAESQMVQLEQTATAMNEMTVTVDEVARSALQASGAARESGEHSSLGMSVVREMNQSIQDLATGIKAVVDVNTGLEKETQGIGSILEVIDSISEQTNLLALNAAIEAARAGEYGRGFSVVADEVRHLANRTKQSTNEIQDMIVRLQREAQHSVQLMQDNMLDAQTTAKKSEMANQALQEIQNAVSLIQDMNSQIATAAEEQTHVAGEINASVVQINELARNTFDDASGNSGRAGKLAEVASQLHESVKIFKI</sequence>
<evidence type="ECO:0000256" key="2">
    <source>
        <dbReference type="ARBA" id="ARBA00004651"/>
    </source>
</evidence>
<evidence type="ECO:0000256" key="5">
    <source>
        <dbReference type="ARBA" id="ARBA00022692"/>
    </source>
</evidence>
<keyword evidence="6 12" id="KW-1133">Transmembrane helix</keyword>
<dbReference type="InterPro" id="IPR033479">
    <property type="entry name" value="dCache_1"/>
</dbReference>
<name>A0A1M5Y9L6_9VIBR</name>
<evidence type="ECO:0000256" key="6">
    <source>
        <dbReference type="ARBA" id="ARBA00022989"/>
    </source>
</evidence>
<evidence type="ECO:0000256" key="12">
    <source>
        <dbReference type="SAM" id="Phobius"/>
    </source>
</evidence>
<evidence type="ECO:0000256" key="1">
    <source>
        <dbReference type="ARBA" id="ARBA00004533"/>
    </source>
</evidence>
<gene>
    <name evidence="14" type="primary">pctC_10</name>
    <name evidence="14" type="ORF">VA7868_01566</name>
</gene>
<evidence type="ECO:0000256" key="4">
    <source>
        <dbReference type="ARBA" id="ARBA00022500"/>
    </source>
</evidence>
<keyword evidence="7 12" id="KW-0472">Membrane</keyword>
<evidence type="ECO:0000256" key="9">
    <source>
        <dbReference type="ARBA" id="ARBA00029447"/>
    </source>
</evidence>
<dbReference type="Pfam" id="PF00015">
    <property type="entry name" value="MCPsignal"/>
    <property type="match status" value="1"/>
</dbReference>
<dbReference type="PANTHER" id="PTHR32089:SF120">
    <property type="entry name" value="METHYL-ACCEPTING CHEMOTAXIS PROTEIN TLPQ"/>
    <property type="match status" value="1"/>
</dbReference>
<evidence type="ECO:0000256" key="8">
    <source>
        <dbReference type="ARBA" id="ARBA00023224"/>
    </source>
</evidence>